<proteinExistence type="predicted"/>
<dbReference type="Gene3D" id="1.10.3210.10">
    <property type="entry name" value="Hypothetical protein af1432"/>
    <property type="match status" value="1"/>
</dbReference>
<dbReference type="RefSeq" id="WP_025163368.1">
    <property type="nucleotide sequence ID" value="NZ_AWSQ01000001.1"/>
</dbReference>
<feature type="domain" description="HDOD" evidence="1">
    <location>
        <begin position="25"/>
        <end position="211"/>
    </location>
</feature>
<dbReference type="STRING" id="1395571.TMS3_0101020"/>
<dbReference type="AlphaFoldDB" id="A0A0A1YNM1"/>
<evidence type="ECO:0000313" key="2">
    <source>
        <dbReference type="EMBL" id="KFX70553.1"/>
    </source>
</evidence>
<keyword evidence="2" id="KW-0378">Hydrolase</keyword>
<evidence type="ECO:0000259" key="1">
    <source>
        <dbReference type="PROSITE" id="PS51833"/>
    </source>
</evidence>
<dbReference type="Pfam" id="PF08668">
    <property type="entry name" value="HDOD"/>
    <property type="match status" value="1"/>
</dbReference>
<sequence length="285" mass="31219">MGDTQSDYSVYRQVVSQLMSDQEQLPSLPMLTLDIRRALAMPEVSMARLSSLISRDPALSALLMKYASSALLRTRVPPKTLHDVLRVLGIQQVDRVVMVHSIKSLFTLHSAAHKQLFMEAWHRVTLKASICAFLARAVGHIPSDHAVLASLLSEVGSLAVLSAFKDASLIPTPARYYSLCRAYSKSLGVILLKKWAVDDEYVHIIREVGNWTLGGSRQIELLDLVNLSLYHSIGRNNAAAELPALTSLAAYGKLGAPQNEVSTGGDLSLISEHWPEIEAIATALR</sequence>
<dbReference type="EMBL" id="AWSQ01000001">
    <property type="protein sequence ID" value="KFX70553.1"/>
    <property type="molecule type" value="Genomic_DNA"/>
</dbReference>
<evidence type="ECO:0000313" key="3">
    <source>
        <dbReference type="Proteomes" id="UP000030063"/>
    </source>
</evidence>
<dbReference type="PANTHER" id="PTHR33525:SF4">
    <property type="entry name" value="CYCLIC DI-GMP PHOSPHODIESTERASE CDGJ"/>
    <property type="match status" value="1"/>
</dbReference>
<keyword evidence="3" id="KW-1185">Reference proteome</keyword>
<reference evidence="2 3" key="1">
    <citation type="journal article" date="2014" name="Genome Announc.">
        <title>Draft Genome Sequence of Petroleum Oil-Degrading Marine Bacterium Pseudomonas taeanensis Strain MS-3, Isolated from a Crude Oil-Contaminated Seashore.</title>
        <authorList>
            <person name="Lee S.Y."/>
            <person name="Kim S.H."/>
            <person name="Lee D.G."/>
            <person name="Shin S."/>
            <person name="Yun S.H."/>
            <person name="Choi C.W."/>
            <person name="Chung Y.H."/>
            <person name="Choi J.S."/>
            <person name="Kahng H.Y."/>
            <person name="Kim S.I."/>
        </authorList>
    </citation>
    <scope>NUCLEOTIDE SEQUENCE [LARGE SCALE GENOMIC DNA]</scope>
    <source>
        <strain evidence="2 3">MS-3</strain>
    </source>
</reference>
<organism evidence="2 3">
    <name type="scientific">Pseudomonas taeanensis MS-3</name>
    <dbReference type="NCBI Taxonomy" id="1395571"/>
    <lineage>
        <taxon>Bacteria</taxon>
        <taxon>Pseudomonadati</taxon>
        <taxon>Pseudomonadota</taxon>
        <taxon>Gammaproteobacteria</taxon>
        <taxon>Pseudomonadales</taxon>
        <taxon>Pseudomonadaceae</taxon>
        <taxon>Pseudomonas</taxon>
    </lineage>
</organism>
<dbReference type="Proteomes" id="UP000030063">
    <property type="component" value="Unassembled WGS sequence"/>
</dbReference>
<dbReference type="OrthoDB" id="5697118at2"/>
<dbReference type="InterPro" id="IPR013976">
    <property type="entry name" value="HDOD"/>
</dbReference>
<dbReference type="InterPro" id="IPR052340">
    <property type="entry name" value="RNase_Y/CdgJ"/>
</dbReference>
<dbReference type="eggNOG" id="COG1639">
    <property type="taxonomic scope" value="Bacteria"/>
</dbReference>
<dbReference type="PROSITE" id="PS51833">
    <property type="entry name" value="HDOD"/>
    <property type="match status" value="1"/>
</dbReference>
<name>A0A0A1YNM1_9PSED</name>
<comment type="caution">
    <text evidence="2">The sequence shown here is derived from an EMBL/GenBank/DDBJ whole genome shotgun (WGS) entry which is preliminary data.</text>
</comment>
<accession>A0A0A1YNM1</accession>
<dbReference type="SUPFAM" id="SSF109604">
    <property type="entry name" value="HD-domain/PDEase-like"/>
    <property type="match status" value="1"/>
</dbReference>
<dbReference type="GO" id="GO:0016787">
    <property type="term" value="F:hydrolase activity"/>
    <property type="evidence" value="ECO:0007669"/>
    <property type="project" value="UniProtKB-KW"/>
</dbReference>
<protein>
    <submittedName>
        <fullName evidence="2">Hydrolase</fullName>
    </submittedName>
</protein>
<gene>
    <name evidence="2" type="ORF">TMS3_0101020</name>
</gene>
<dbReference type="PANTHER" id="PTHR33525">
    <property type="match status" value="1"/>
</dbReference>